<evidence type="ECO:0000313" key="2">
    <source>
        <dbReference type="Proteomes" id="UP001152795"/>
    </source>
</evidence>
<evidence type="ECO:0000313" key="1">
    <source>
        <dbReference type="EMBL" id="CAB4019331.1"/>
    </source>
</evidence>
<reference evidence="1" key="1">
    <citation type="submission" date="2020-04" db="EMBL/GenBank/DDBJ databases">
        <authorList>
            <person name="Alioto T."/>
            <person name="Alioto T."/>
            <person name="Gomez Garrido J."/>
        </authorList>
    </citation>
    <scope>NUCLEOTIDE SEQUENCE</scope>
    <source>
        <strain evidence="1">A484AB</strain>
    </source>
</reference>
<dbReference type="Proteomes" id="UP001152795">
    <property type="component" value="Unassembled WGS sequence"/>
</dbReference>
<keyword evidence="2" id="KW-1185">Reference proteome</keyword>
<name>A0A6S7JT03_PARCT</name>
<organism evidence="1 2">
    <name type="scientific">Paramuricea clavata</name>
    <name type="common">Red gorgonian</name>
    <name type="synonym">Violescent sea-whip</name>
    <dbReference type="NCBI Taxonomy" id="317549"/>
    <lineage>
        <taxon>Eukaryota</taxon>
        <taxon>Metazoa</taxon>
        <taxon>Cnidaria</taxon>
        <taxon>Anthozoa</taxon>
        <taxon>Octocorallia</taxon>
        <taxon>Malacalcyonacea</taxon>
        <taxon>Plexauridae</taxon>
        <taxon>Paramuricea</taxon>
    </lineage>
</organism>
<sequence>RINKFVERWRNGKNRGYGRATQSEHKLSGWLTHGLNRYQRPDLSMKLRISKAFECGSRDLAKPEIKEKVSDDNEASCDL</sequence>
<gene>
    <name evidence="1" type="ORF">PACLA_8A018932</name>
</gene>
<accession>A0A6S7JT03</accession>
<dbReference type="EMBL" id="CACRXK020010409">
    <property type="protein sequence ID" value="CAB4019331.1"/>
    <property type="molecule type" value="Genomic_DNA"/>
</dbReference>
<comment type="caution">
    <text evidence="1">The sequence shown here is derived from an EMBL/GenBank/DDBJ whole genome shotgun (WGS) entry which is preliminary data.</text>
</comment>
<feature type="non-terminal residue" evidence="1">
    <location>
        <position position="1"/>
    </location>
</feature>
<proteinExistence type="predicted"/>
<dbReference type="AlphaFoldDB" id="A0A6S7JT03"/>
<protein>
    <submittedName>
        <fullName evidence="1">Uncharacterized protein</fullName>
    </submittedName>
</protein>